<evidence type="ECO:0000256" key="10">
    <source>
        <dbReference type="ARBA" id="ARBA00023204"/>
    </source>
</evidence>
<dbReference type="SUPFAM" id="SSF88723">
    <property type="entry name" value="PIN domain-like"/>
    <property type="match status" value="1"/>
</dbReference>
<dbReference type="InterPro" id="IPR019974">
    <property type="entry name" value="XPG_CS"/>
</dbReference>
<gene>
    <name evidence="15" type="ORF">WJX75_005482</name>
</gene>
<feature type="compositionally biased region" description="Basic residues" evidence="12">
    <location>
        <begin position="940"/>
        <end position="950"/>
    </location>
</feature>
<evidence type="ECO:0000256" key="4">
    <source>
        <dbReference type="ARBA" id="ARBA00022722"/>
    </source>
</evidence>
<dbReference type="InterPro" id="IPR001044">
    <property type="entry name" value="XPG/Rad2_eukaryotes"/>
</dbReference>
<feature type="compositionally biased region" description="Gly residues" evidence="12">
    <location>
        <begin position="1163"/>
        <end position="1179"/>
    </location>
</feature>
<dbReference type="Pfam" id="PF00867">
    <property type="entry name" value="XPG_I"/>
    <property type="match status" value="1"/>
</dbReference>
<dbReference type="PANTHER" id="PTHR16171">
    <property type="entry name" value="DNA REPAIR PROTEIN COMPLEMENTING XP-G CELLS-RELATED"/>
    <property type="match status" value="1"/>
</dbReference>
<dbReference type="InterPro" id="IPR008918">
    <property type="entry name" value="HhH2"/>
</dbReference>
<evidence type="ECO:0000256" key="12">
    <source>
        <dbReference type="SAM" id="MobiDB-lite"/>
    </source>
</evidence>
<feature type="region of interest" description="Disordered" evidence="12">
    <location>
        <begin position="937"/>
        <end position="975"/>
    </location>
</feature>
<keyword evidence="6" id="KW-0255">Endonuclease</keyword>
<feature type="domain" description="XPG N-terminal" evidence="14">
    <location>
        <begin position="1"/>
        <end position="98"/>
    </location>
</feature>
<reference evidence="15 16" key="1">
    <citation type="journal article" date="2024" name="Nat. Commun.">
        <title>Phylogenomics reveals the evolutionary origins of lichenization in chlorophyte algae.</title>
        <authorList>
            <person name="Puginier C."/>
            <person name="Libourel C."/>
            <person name="Otte J."/>
            <person name="Skaloud P."/>
            <person name="Haon M."/>
            <person name="Grisel S."/>
            <person name="Petersen M."/>
            <person name="Berrin J.G."/>
            <person name="Delaux P.M."/>
            <person name="Dal Grande F."/>
            <person name="Keller J."/>
        </authorList>
    </citation>
    <scope>NUCLEOTIDE SEQUENCE [LARGE SCALE GENOMIC DNA]</scope>
    <source>
        <strain evidence="15 16">SAG 216-7</strain>
    </source>
</reference>
<evidence type="ECO:0000256" key="7">
    <source>
        <dbReference type="ARBA" id="ARBA00022763"/>
    </source>
</evidence>
<feature type="compositionally biased region" description="Low complexity" evidence="12">
    <location>
        <begin position="1115"/>
        <end position="1126"/>
    </location>
</feature>
<keyword evidence="16" id="KW-1185">Reference proteome</keyword>
<dbReference type="PANTHER" id="PTHR16171:SF7">
    <property type="entry name" value="DNA REPAIR PROTEIN RAD2"/>
    <property type="match status" value="1"/>
</dbReference>
<evidence type="ECO:0000256" key="2">
    <source>
        <dbReference type="ARBA" id="ARBA00004123"/>
    </source>
</evidence>
<dbReference type="PRINTS" id="PR00066">
    <property type="entry name" value="XRODRMPGMNTG"/>
</dbReference>
<dbReference type="PRINTS" id="PR00853">
    <property type="entry name" value="XPGRADSUPER"/>
</dbReference>
<feature type="compositionally biased region" description="Acidic residues" evidence="12">
    <location>
        <begin position="396"/>
        <end position="405"/>
    </location>
</feature>
<feature type="region of interest" description="Disordered" evidence="12">
    <location>
        <begin position="558"/>
        <end position="654"/>
    </location>
</feature>
<evidence type="ECO:0000313" key="15">
    <source>
        <dbReference type="EMBL" id="KAK9904153.1"/>
    </source>
</evidence>
<comment type="subcellular location">
    <subcellularLocation>
        <location evidence="2">Nucleus</location>
    </subcellularLocation>
</comment>
<evidence type="ECO:0000256" key="3">
    <source>
        <dbReference type="ARBA" id="ARBA00005283"/>
    </source>
</evidence>
<accession>A0ABR2YFM1</accession>
<feature type="compositionally biased region" description="Acidic residues" evidence="12">
    <location>
        <begin position="456"/>
        <end position="466"/>
    </location>
</feature>
<keyword evidence="5" id="KW-0479">Metal-binding</keyword>
<feature type="region of interest" description="Disordered" evidence="12">
    <location>
        <begin position="1096"/>
        <end position="1246"/>
    </location>
</feature>
<dbReference type="SUPFAM" id="SSF47807">
    <property type="entry name" value="5' to 3' exonuclease, C-terminal subdomain"/>
    <property type="match status" value="1"/>
</dbReference>
<dbReference type="PROSITE" id="PS00842">
    <property type="entry name" value="XPG_2"/>
    <property type="match status" value="1"/>
</dbReference>
<keyword evidence="8" id="KW-0378">Hydrolase</keyword>
<dbReference type="SMART" id="SM00279">
    <property type="entry name" value="HhH2"/>
    <property type="match status" value="1"/>
</dbReference>
<dbReference type="InterPro" id="IPR036279">
    <property type="entry name" value="5-3_exonuclease_C_sf"/>
</dbReference>
<feature type="region of interest" description="Disordered" evidence="12">
    <location>
        <begin position="452"/>
        <end position="540"/>
    </location>
</feature>
<dbReference type="CDD" id="cd09904">
    <property type="entry name" value="H3TH_XPG"/>
    <property type="match status" value="1"/>
</dbReference>
<feature type="compositionally biased region" description="Acidic residues" evidence="12">
    <location>
        <begin position="956"/>
        <end position="975"/>
    </location>
</feature>
<dbReference type="SMART" id="SM00484">
    <property type="entry name" value="XPGI"/>
    <property type="match status" value="1"/>
</dbReference>
<evidence type="ECO:0000256" key="6">
    <source>
        <dbReference type="ARBA" id="ARBA00022759"/>
    </source>
</evidence>
<dbReference type="CDD" id="cd09868">
    <property type="entry name" value="PIN_XPG_RAD2"/>
    <property type="match status" value="2"/>
</dbReference>
<evidence type="ECO:0000256" key="8">
    <source>
        <dbReference type="ARBA" id="ARBA00022801"/>
    </source>
</evidence>
<keyword evidence="10" id="KW-0234">DNA repair</keyword>
<evidence type="ECO:0000256" key="5">
    <source>
        <dbReference type="ARBA" id="ARBA00022723"/>
    </source>
</evidence>
<dbReference type="Proteomes" id="UP001491310">
    <property type="component" value="Unassembled WGS sequence"/>
</dbReference>
<evidence type="ECO:0000256" key="11">
    <source>
        <dbReference type="ARBA" id="ARBA00023242"/>
    </source>
</evidence>
<evidence type="ECO:0000313" key="16">
    <source>
        <dbReference type="Proteomes" id="UP001491310"/>
    </source>
</evidence>
<feature type="region of interest" description="Disordered" evidence="12">
    <location>
        <begin position="669"/>
        <end position="721"/>
    </location>
</feature>
<dbReference type="PROSITE" id="PS00841">
    <property type="entry name" value="XPG_1"/>
    <property type="match status" value="1"/>
</dbReference>
<proteinExistence type="inferred from homology"/>
<dbReference type="Pfam" id="PF00752">
    <property type="entry name" value="XPG_N"/>
    <property type="match status" value="1"/>
</dbReference>
<feature type="compositionally biased region" description="Acidic residues" evidence="12">
    <location>
        <begin position="1195"/>
        <end position="1212"/>
    </location>
</feature>
<dbReference type="InterPro" id="IPR006086">
    <property type="entry name" value="XPG-I_dom"/>
</dbReference>
<dbReference type="SMART" id="SM00485">
    <property type="entry name" value="XPGN"/>
    <property type="match status" value="1"/>
</dbReference>
<dbReference type="Gene3D" id="3.40.50.1010">
    <property type="entry name" value="5'-nuclease"/>
    <property type="match status" value="2"/>
</dbReference>
<dbReference type="InterPro" id="IPR006085">
    <property type="entry name" value="XPG_DNA_repair_N"/>
</dbReference>
<dbReference type="Gene3D" id="1.10.150.20">
    <property type="entry name" value="5' to 3' exonuclease, C-terminal subdomain"/>
    <property type="match status" value="1"/>
</dbReference>
<sequence length="1246" mass="135153">MGVQGLWVLLEPVGRRVNIEALTNKRLAVDASIWIYQFMQTMRDAQGEMLRNAHLVGFLRRICRLLFHRVRPIFVFDGATPPLKRRTTIARRRRREQQTAKVRKTAEKLLLAQLKKYALQMDLQGPAAEEAAPAESQQLPTGAGLIEEEAGPSQLPDTSAGDALLAQQLAAELDKGSYAQDMASHLEAGDAQAVGRLALQAVEAMTSNLPTIKEDENEEEEEDDDDEAGVDEEVVLPEGMELDPVVMSTLPPSMQLDLLTKMRENKIYENREKFARHANQPASFSSLQMQEYLKASAFRRKIEGVKDALNASAAAGGAVARRIAAEEGREYILQKDKVKEEPPSGTAIPAGGAAGKVNKAVVSNGLEISLDLPGAAGLDISDLLFSSPPQPKQEASSEEEWENADTGEPASAEKEAGPVSGNQRPADWRERKAQRQKYWSLSQGFRFGRKLADWGGLDDDGDGENDGDGRNIGAAAAAAADAGTEDAQMQEAIRRSLLDATGAGKDVKPADDSDNEGELVWEQAKASGAAGLSRTAAQGDSASAAALKKALLAAEDEIVISDNEDEDRAAPGSAQPQTDGRQQCFTPQPNLNLGKAGNGGGLTADAAKPAAVTQRADQAAASAPKAASAEAGAAGPGPGMFGAHRPVLQDDPEDKMPLIPVLLGRQATPAVPVKKEESGVPEPGAAAQEDERLREDLGEATSPESPVQFSRDPWAHDPWGQEDLWEDPEKGRPWNGPAALEVAAAPAQPQPLPIELEAPEPEMPEFNLEEELAELEKETKTLRASNKRTAGTNEAPTTDMYGDCQELLQLFGLPYIIAPSEAEAQCAWLDANGLVDGVVTDDNDVFLFGAKHVYRHIFENRKYVEEYRTEDVERELGLDQDGLIRLALLLGSDYTEGVGGIGIVNAIETVKAFDSEDGMRKFRDWVMNPDEAELLAAVRPQKKRKRKKQAKPGEQADQEEEQEADAPDPYAGDDPEIAEYKRKHRNMRKNWELPASFPDQRVIEAYRKASVDDSKERFTHGRPDAQLLRTFCKEKFNWNSDKVDEILEPVLKAYDARQAQLTMDSFLSFNERFAKIKSKRLAKAVRGISKASNPHMLMADIADEPGPKRKRGHKQAPPAQAELQQAGVFGEKSESDEELLAAIEAIDPSAPQPARSRGRGGRGSRGGRGTAGGRQGRGGTRGRGRSRGRKPKDSDAEEAIELADSTESEDAAEAAPQMGKTGNGIGNKDTNTASQEDEDMDWEPAN</sequence>
<protein>
    <recommendedName>
        <fullName evidence="17">PIN domain-like protein</fullName>
    </recommendedName>
</protein>
<dbReference type="InterPro" id="IPR029060">
    <property type="entry name" value="PIN-like_dom_sf"/>
</dbReference>
<evidence type="ECO:0000256" key="9">
    <source>
        <dbReference type="ARBA" id="ARBA00022842"/>
    </source>
</evidence>
<feature type="compositionally biased region" description="Acidic residues" evidence="12">
    <location>
        <begin position="558"/>
        <end position="567"/>
    </location>
</feature>
<keyword evidence="4" id="KW-0540">Nuclease</keyword>
<feature type="compositionally biased region" description="Low complexity" evidence="12">
    <location>
        <begin position="609"/>
        <end position="633"/>
    </location>
</feature>
<dbReference type="InterPro" id="IPR006084">
    <property type="entry name" value="XPG/Rad2"/>
</dbReference>
<comment type="cofactor">
    <cofactor evidence="1">
        <name>Mg(2+)</name>
        <dbReference type="ChEBI" id="CHEBI:18420"/>
    </cofactor>
</comment>
<feature type="compositionally biased region" description="Acidic residues" evidence="12">
    <location>
        <begin position="215"/>
        <end position="229"/>
    </location>
</feature>
<dbReference type="EMBL" id="JALJOT010000013">
    <property type="protein sequence ID" value="KAK9904153.1"/>
    <property type="molecule type" value="Genomic_DNA"/>
</dbReference>
<feature type="compositionally biased region" description="Polar residues" evidence="12">
    <location>
        <begin position="574"/>
        <end position="589"/>
    </location>
</feature>
<feature type="compositionally biased region" description="Acidic residues" evidence="12">
    <location>
        <begin position="1235"/>
        <end position="1246"/>
    </location>
</feature>
<comment type="similarity">
    <text evidence="3">Belongs to the XPG/RAD2 endonuclease family. XPG subfamily.</text>
</comment>
<evidence type="ECO:0000256" key="1">
    <source>
        <dbReference type="ARBA" id="ARBA00001946"/>
    </source>
</evidence>
<feature type="region of interest" description="Disordered" evidence="12">
    <location>
        <begin position="209"/>
        <end position="229"/>
    </location>
</feature>
<feature type="region of interest" description="Disordered" evidence="12">
    <location>
        <begin position="383"/>
        <end position="435"/>
    </location>
</feature>
<keyword evidence="7" id="KW-0227">DNA damage</keyword>
<name>A0ABR2YFM1_9CHLO</name>
<evidence type="ECO:0000259" key="13">
    <source>
        <dbReference type="SMART" id="SM00484"/>
    </source>
</evidence>
<keyword evidence="11" id="KW-0539">Nucleus</keyword>
<evidence type="ECO:0000259" key="14">
    <source>
        <dbReference type="SMART" id="SM00485"/>
    </source>
</evidence>
<keyword evidence="9" id="KW-0460">Magnesium</keyword>
<organism evidence="15 16">
    <name type="scientific">Coccomyxa subellipsoidea</name>
    <dbReference type="NCBI Taxonomy" id="248742"/>
    <lineage>
        <taxon>Eukaryota</taxon>
        <taxon>Viridiplantae</taxon>
        <taxon>Chlorophyta</taxon>
        <taxon>core chlorophytes</taxon>
        <taxon>Trebouxiophyceae</taxon>
        <taxon>Trebouxiophyceae incertae sedis</taxon>
        <taxon>Coccomyxaceae</taxon>
        <taxon>Coccomyxa</taxon>
    </lineage>
</organism>
<feature type="domain" description="XPG-I" evidence="13">
    <location>
        <begin position="809"/>
        <end position="878"/>
    </location>
</feature>
<feature type="compositionally biased region" description="Basic residues" evidence="12">
    <location>
        <begin position="1180"/>
        <end position="1190"/>
    </location>
</feature>
<comment type="caution">
    <text evidence="15">The sequence shown here is derived from an EMBL/GenBank/DDBJ whole genome shotgun (WGS) entry which is preliminary data.</text>
</comment>
<evidence type="ECO:0008006" key="17">
    <source>
        <dbReference type="Google" id="ProtNLM"/>
    </source>
</evidence>
<feature type="compositionally biased region" description="Low complexity" evidence="12">
    <location>
        <begin position="471"/>
        <end position="487"/>
    </location>
</feature>